<gene>
    <name evidence="1" type="ORF">P8A19_10655</name>
</gene>
<sequence length="113" mass="12153">MTARALVARSRPAFFGGATSALDNPTRGPVAESSHRPNAIRLVIAHRLSTVIDADRIVVMEGGRIVRQGTYEQRLAETDGPFARPPTDCPGVGEVNRMKSVGLHALEPSSHVR</sequence>
<dbReference type="Proteomes" id="UP001235744">
    <property type="component" value="Chromosome"/>
</dbReference>
<dbReference type="Gene3D" id="3.40.50.300">
    <property type="entry name" value="P-loop containing nucleotide triphosphate hydrolases"/>
    <property type="match status" value="1"/>
</dbReference>
<dbReference type="PANTHER" id="PTHR24221">
    <property type="entry name" value="ATP-BINDING CASSETTE SUB-FAMILY B"/>
    <property type="match status" value="1"/>
</dbReference>
<organism evidence="1 2">
    <name type="scientific">Streptomyces poriferorum</name>
    <dbReference type="NCBI Taxonomy" id="2798799"/>
    <lineage>
        <taxon>Bacteria</taxon>
        <taxon>Bacillati</taxon>
        <taxon>Actinomycetota</taxon>
        <taxon>Actinomycetes</taxon>
        <taxon>Kitasatosporales</taxon>
        <taxon>Streptomycetaceae</taxon>
        <taxon>Streptomyces</taxon>
    </lineage>
</organism>
<dbReference type="InterPro" id="IPR027417">
    <property type="entry name" value="P-loop_NTPase"/>
</dbReference>
<keyword evidence="2" id="KW-1185">Reference proteome</keyword>
<evidence type="ECO:0000313" key="2">
    <source>
        <dbReference type="Proteomes" id="UP001235744"/>
    </source>
</evidence>
<dbReference type="PANTHER" id="PTHR24221:SF654">
    <property type="entry name" value="ATP-BINDING CASSETTE SUB-FAMILY B MEMBER 6"/>
    <property type="match status" value="1"/>
</dbReference>
<proteinExistence type="predicted"/>
<dbReference type="RefSeq" id="WP_306071914.1">
    <property type="nucleotide sequence ID" value="NZ_CP120988.1"/>
</dbReference>
<dbReference type="InterPro" id="IPR039421">
    <property type="entry name" value="Type_1_exporter"/>
</dbReference>
<dbReference type="EMBL" id="CP120988">
    <property type="protein sequence ID" value="WLQ55878.1"/>
    <property type="molecule type" value="Genomic_DNA"/>
</dbReference>
<accession>A0ABY9IKR5</accession>
<evidence type="ECO:0000313" key="1">
    <source>
        <dbReference type="EMBL" id="WLQ55878.1"/>
    </source>
</evidence>
<dbReference type="SUPFAM" id="SSF52540">
    <property type="entry name" value="P-loop containing nucleoside triphosphate hydrolases"/>
    <property type="match status" value="1"/>
</dbReference>
<reference evidence="1 2" key="1">
    <citation type="submission" date="2023-03" db="EMBL/GenBank/DDBJ databases">
        <title>Isolation and description of six Streptomyces strains from soil environments, able to metabolize different microbial glucans.</title>
        <authorList>
            <person name="Widen T."/>
            <person name="Larsbrink J."/>
        </authorList>
    </citation>
    <scope>NUCLEOTIDE SEQUENCE [LARGE SCALE GENOMIC DNA]</scope>
    <source>
        <strain evidence="1 2">Alt2</strain>
    </source>
</reference>
<name>A0ABY9IKR5_9ACTN</name>
<protein>
    <submittedName>
        <fullName evidence="1">Uncharacterized protein</fullName>
    </submittedName>
</protein>